<sequence length="181" mass="19437">MALSLPSVASFPSLPDETITDALDLLFEPSKDLHALALPAIRAATPSTYDEVADIVKDQLLATQTKAADDKHSKEALLSILGAHPRLGAKKVESTQSQAEQAQLQAASEKEGALLAALNAEYEAAFPGLIYVVFVNGRSRDVIMQNMRERIDRGNFGQEQIAAIEAMANIAKDRAGKLPQV</sequence>
<dbReference type="PANTHER" id="PTHR37987">
    <property type="entry name" value="CHROMOSOME 9, WHOLE GENOME SHOTGUN SEQUENCE"/>
    <property type="match status" value="1"/>
</dbReference>
<dbReference type="Pfam" id="PF09349">
    <property type="entry name" value="OHCU_decarbox"/>
    <property type="match status" value="1"/>
</dbReference>
<dbReference type="Gene3D" id="1.10.3330.10">
    <property type="entry name" value="Oxo-4-hydroxy-4-carboxy-5-ureidoimidazoline decarboxylase"/>
    <property type="match status" value="1"/>
</dbReference>
<dbReference type="VEuPathDB" id="FungiDB:F503_02585"/>
<dbReference type="OrthoDB" id="5398391at2759"/>
<gene>
    <name evidence="3" type="ORF">F503_02585</name>
</gene>
<name>S3C137_OPHP1</name>
<reference evidence="3 4" key="1">
    <citation type="journal article" date="2013" name="BMC Genomics">
        <title>The genome and transcriptome of the pine saprophyte Ophiostoma piceae, and a comparison with the bark beetle-associated pine pathogen Grosmannia clavigera.</title>
        <authorList>
            <person name="Haridas S."/>
            <person name="Wang Y."/>
            <person name="Lim L."/>
            <person name="Massoumi Alamouti S."/>
            <person name="Jackman S."/>
            <person name="Docking R."/>
            <person name="Robertson G."/>
            <person name="Birol I."/>
            <person name="Bohlmann J."/>
            <person name="Breuil C."/>
        </authorList>
    </citation>
    <scope>NUCLEOTIDE SEQUENCE [LARGE SCALE GENOMIC DNA]</scope>
    <source>
        <strain evidence="3 4">UAMH 11346</strain>
    </source>
</reference>
<proteinExistence type="predicted"/>
<dbReference type="GO" id="GO:0006144">
    <property type="term" value="P:purine nucleobase metabolic process"/>
    <property type="evidence" value="ECO:0007669"/>
    <property type="project" value="UniProtKB-KW"/>
</dbReference>
<dbReference type="OMA" id="AIQAMCD"/>
<organism evidence="3 4">
    <name type="scientific">Ophiostoma piceae (strain UAMH 11346)</name>
    <name type="common">Sap stain fungus</name>
    <dbReference type="NCBI Taxonomy" id="1262450"/>
    <lineage>
        <taxon>Eukaryota</taxon>
        <taxon>Fungi</taxon>
        <taxon>Dikarya</taxon>
        <taxon>Ascomycota</taxon>
        <taxon>Pezizomycotina</taxon>
        <taxon>Sordariomycetes</taxon>
        <taxon>Sordariomycetidae</taxon>
        <taxon>Ophiostomatales</taxon>
        <taxon>Ophiostomataceae</taxon>
        <taxon>Ophiostoma</taxon>
    </lineage>
</organism>
<dbReference type="InterPro" id="IPR036778">
    <property type="entry name" value="OHCU_decarboxylase_sf"/>
</dbReference>
<dbReference type="SUPFAM" id="SSF158694">
    <property type="entry name" value="UraD-Like"/>
    <property type="match status" value="1"/>
</dbReference>
<evidence type="ECO:0000259" key="2">
    <source>
        <dbReference type="Pfam" id="PF09349"/>
    </source>
</evidence>
<dbReference type="Proteomes" id="UP000016923">
    <property type="component" value="Unassembled WGS sequence"/>
</dbReference>
<keyword evidence="1" id="KW-0659">Purine metabolism</keyword>
<dbReference type="HOGENOM" id="CLU_092522_0_1_1"/>
<evidence type="ECO:0000313" key="3">
    <source>
        <dbReference type="EMBL" id="EPE06457.1"/>
    </source>
</evidence>
<dbReference type="eggNOG" id="ENOG502S48Z">
    <property type="taxonomic scope" value="Eukaryota"/>
</dbReference>
<dbReference type="EMBL" id="KE148153">
    <property type="protein sequence ID" value="EPE06457.1"/>
    <property type="molecule type" value="Genomic_DNA"/>
</dbReference>
<keyword evidence="4" id="KW-1185">Reference proteome</keyword>
<dbReference type="AlphaFoldDB" id="S3C137"/>
<protein>
    <submittedName>
        <fullName evidence="3">Ohcu decarboxylase</fullName>
    </submittedName>
</protein>
<dbReference type="STRING" id="1262450.S3C137"/>
<dbReference type="InterPro" id="IPR018020">
    <property type="entry name" value="OHCU_decarboxylase"/>
</dbReference>
<accession>S3C137</accession>
<evidence type="ECO:0000313" key="4">
    <source>
        <dbReference type="Proteomes" id="UP000016923"/>
    </source>
</evidence>
<dbReference type="PANTHER" id="PTHR37987:SF1">
    <property type="entry name" value="OXO-4-HYDROXY-4-CARBOXY-5-UREIDOIMIDAZOLINE DECARBOXYLASE DOMAIN-CONTAINING PROTEIN"/>
    <property type="match status" value="1"/>
</dbReference>
<evidence type="ECO:0000256" key="1">
    <source>
        <dbReference type="ARBA" id="ARBA00022631"/>
    </source>
</evidence>
<feature type="domain" description="Oxo-4-hydroxy-4-carboxy-5-ureidoimidazoline decarboxylase" evidence="2">
    <location>
        <begin position="13"/>
        <end position="175"/>
    </location>
</feature>